<evidence type="ECO:0000313" key="2">
    <source>
        <dbReference type="EMBL" id="GAL62327.1"/>
    </source>
</evidence>
<keyword evidence="1" id="KW-0732">Signal</keyword>
<dbReference type="RefSeq" id="WP_042504171.1">
    <property type="nucleotide sequence ID" value="NZ_BBNQ01000005.1"/>
</dbReference>
<feature type="chain" id="PRO_5001867480" description="Beta-lactamase-inhibitor-like PepSY-like domain-containing protein" evidence="1">
    <location>
        <begin position="22"/>
        <end position="114"/>
    </location>
</feature>
<protein>
    <recommendedName>
        <fullName evidence="4">Beta-lactamase-inhibitor-like PepSY-like domain-containing protein</fullName>
    </recommendedName>
</protein>
<evidence type="ECO:0008006" key="4">
    <source>
        <dbReference type="Google" id="ProtNLM"/>
    </source>
</evidence>
<gene>
    <name evidence="2" type="ORF">JCM19300_3078</name>
</gene>
<feature type="signal peptide" evidence="1">
    <location>
        <begin position="1"/>
        <end position="21"/>
    </location>
</feature>
<reference evidence="2 3" key="1">
    <citation type="journal article" date="2014" name="Genome Announc.">
        <title>Draft Genome Sequences of Marine Flavobacterium Algibacter lectus Strains SS8 and NR4.</title>
        <authorList>
            <person name="Takatani N."/>
            <person name="Nakanishi M."/>
            <person name="Meirelles P."/>
            <person name="Mino S."/>
            <person name="Suda W."/>
            <person name="Oshima K."/>
            <person name="Hattori M."/>
            <person name="Ohkuma M."/>
            <person name="Hosokawa M."/>
            <person name="Miyashita K."/>
            <person name="Thompson F.L."/>
            <person name="Niwa A."/>
            <person name="Sawabe T."/>
            <person name="Sawabe T."/>
        </authorList>
    </citation>
    <scope>NUCLEOTIDE SEQUENCE [LARGE SCALE GENOMIC DNA]</scope>
    <source>
        <strain evidence="2 3">JCM 19300</strain>
    </source>
</reference>
<dbReference type="OrthoDB" id="1099258at2"/>
<dbReference type="EMBL" id="BBNQ01000005">
    <property type="protein sequence ID" value="GAL62327.1"/>
    <property type="molecule type" value="Genomic_DNA"/>
</dbReference>
<evidence type="ECO:0000313" key="3">
    <source>
        <dbReference type="Proteomes" id="UP000029644"/>
    </source>
</evidence>
<evidence type="ECO:0000256" key="1">
    <source>
        <dbReference type="SAM" id="SignalP"/>
    </source>
</evidence>
<dbReference type="AlphaFoldDB" id="A0A090W474"/>
<proteinExistence type="predicted"/>
<name>A0A090W474_9FLAO</name>
<dbReference type="SUPFAM" id="SSF160574">
    <property type="entry name" value="BT0923-like"/>
    <property type="match status" value="1"/>
</dbReference>
<organism evidence="2 3">
    <name type="scientific">Algibacter lectus</name>
    <dbReference type="NCBI Taxonomy" id="221126"/>
    <lineage>
        <taxon>Bacteria</taxon>
        <taxon>Pseudomonadati</taxon>
        <taxon>Bacteroidota</taxon>
        <taxon>Flavobacteriia</taxon>
        <taxon>Flavobacteriales</taxon>
        <taxon>Flavobacteriaceae</taxon>
        <taxon>Algibacter</taxon>
    </lineage>
</organism>
<sequence length="114" mass="12261">MKKLILAVAIVASGLSTFALTVNPIQTEISTVSISEEFKKIALESLPAEVTAAVAKDFSTATISKAYVNSSEQYKLEITMDGTDNVVYADKDGNWLKASDVEAPAQDTEETIEE</sequence>
<dbReference type="Proteomes" id="UP000029644">
    <property type="component" value="Unassembled WGS sequence"/>
</dbReference>
<accession>A0A090W474</accession>
<comment type="caution">
    <text evidence="2">The sequence shown here is derived from an EMBL/GenBank/DDBJ whole genome shotgun (WGS) entry which is preliminary data.</text>
</comment>